<evidence type="ECO:0000256" key="3">
    <source>
        <dbReference type="PROSITE-ProRule" id="PRU00169"/>
    </source>
</evidence>
<evidence type="ECO:0000313" key="6">
    <source>
        <dbReference type="EMBL" id="ETX14232.1"/>
    </source>
</evidence>
<dbReference type="InterPro" id="IPR001789">
    <property type="entry name" value="Sig_transdc_resp-reg_receiver"/>
</dbReference>
<dbReference type="CDD" id="cd17535">
    <property type="entry name" value="REC_NarL-like"/>
    <property type="match status" value="1"/>
</dbReference>
<dbReference type="SMART" id="SM00421">
    <property type="entry name" value="HTH_LUXR"/>
    <property type="match status" value="1"/>
</dbReference>
<dbReference type="GO" id="GO:0003677">
    <property type="term" value="F:DNA binding"/>
    <property type="evidence" value="ECO:0007669"/>
    <property type="project" value="UniProtKB-KW"/>
</dbReference>
<dbReference type="SMART" id="SM00448">
    <property type="entry name" value="REC"/>
    <property type="match status" value="1"/>
</dbReference>
<proteinExistence type="predicted"/>
<comment type="caution">
    <text evidence="6">The sequence shown here is derived from an EMBL/GenBank/DDBJ whole genome shotgun (WGS) entry which is preliminary data.</text>
</comment>
<dbReference type="GO" id="GO:0006355">
    <property type="term" value="P:regulation of DNA-templated transcription"/>
    <property type="evidence" value="ECO:0007669"/>
    <property type="project" value="InterPro"/>
</dbReference>
<dbReference type="InterPro" id="IPR058245">
    <property type="entry name" value="NreC/VraR/RcsB-like_REC"/>
</dbReference>
<feature type="modified residue" description="4-aspartylphosphate" evidence="3">
    <location>
        <position position="67"/>
    </location>
</feature>
<evidence type="ECO:0000259" key="4">
    <source>
        <dbReference type="PROSITE" id="PS50043"/>
    </source>
</evidence>
<dbReference type="Proteomes" id="UP000022447">
    <property type="component" value="Unassembled WGS sequence"/>
</dbReference>
<dbReference type="PROSITE" id="PS50043">
    <property type="entry name" value="HTH_LUXR_2"/>
    <property type="match status" value="1"/>
</dbReference>
<dbReference type="PANTHER" id="PTHR45566:SF1">
    <property type="entry name" value="HTH-TYPE TRANSCRIPTIONAL REGULATOR YHJB-RELATED"/>
    <property type="match status" value="1"/>
</dbReference>
<dbReference type="Pfam" id="PF00072">
    <property type="entry name" value="Response_reg"/>
    <property type="match status" value="1"/>
</dbReference>
<dbReference type="InterPro" id="IPR000792">
    <property type="entry name" value="Tscrpt_reg_LuxR_C"/>
</dbReference>
<dbReference type="RefSeq" id="WP_037262988.1">
    <property type="nucleotide sequence ID" value="NZ_JALZ01000012.1"/>
</dbReference>
<dbReference type="InterPro" id="IPR011006">
    <property type="entry name" value="CheY-like_superfamily"/>
</dbReference>
<dbReference type="AlphaFoldDB" id="X7EE61"/>
<dbReference type="STRING" id="1449350.OCH239_03955"/>
<evidence type="ECO:0000313" key="7">
    <source>
        <dbReference type="Proteomes" id="UP000022447"/>
    </source>
</evidence>
<dbReference type="Pfam" id="PF00196">
    <property type="entry name" value="GerE"/>
    <property type="match status" value="1"/>
</dbReference>
<sequence>MKHEPVSPPDCRIASVLVVDDHPLYAEALCSALRHVFDDPHIETVTCLQDALDTLRPGFSPDLVMLDLKLPDVTGICGLLRLRDQMPDTPILVNSSLASDDIVAAVKSAGAAGFLCKDAPIQTLKLALSEIRLGHKFFETVPRNGSVSGQRSLDVREISQRILQLTPQQSRVMRLICAGKQNKQIAYEMNLAEATVKAHITVLLRRLGVQNRTQAAVLVESVGLNFSGDYAESEAESSVGR</sequence>
<dbReference type="PRINTS" id="PR00038">
    <property type="entry name" value="HTHLUXR"/>
</dbReference>
<feature type="domain" description="Response regulatory" evidence="5">
    <location>
        <begin position="15"/>
        <end position="132"/>
    </location>
</feature>
<reference evidence="6 7" key="1">
    <citation type="submission" date="2014-01" db="EMBL/GenBank/DDBJ databases">
        <title>Roseivivax halodurans JCM 10272 Genome Sequencing.</title>
        <authorList>
            <person name="Lai Q."/>
            <person name="Li G."/>
            <person name="Shao Z."/>
        </authorList>
    </citation>
    <scope>NUCLEOTIDE SEQUENCE [LARGE SCALE GENOMIC DNA]</scope>
    <source>
        <strain evidence="6 7">JCM 10272</strain>
    </source>
</reference>
<dbReference type="EMBL" id="JALZ01000012">
    <property type="protein sequence ID" value="ETX14232.1"/>
    <property type="molecule type" value="Genomic_DNA"/>
</dbReference>
<organism evidence="6 7">
    <name type="scientific">Roseivivax halodurans JCM 10272</name>
    <dbReference type="NCBI Taxonomy" id="1449350"/>
    <lineage>
        <taxon>Bacteria</taxon>
        <taxon>Pseudomonadati</taxon>
        <taxon>Pseudomonadota</taxon>
        <taxon>Alphaproteobacteria</taxon>
        <taxon>Rhodobacterales</taxon>
        <taxon>Roseobacteraceae</taxon>
        <taxon>Roseivivax</taxon>
    </lineage>
</organism>
<keyword evidence="1 3" id="KW-0597">Phosphoprotein</keyword>
<gene>
    <name evidence="6" type="ORF">OCH239_03955</name>
</gene>
<protein>
    <submittedName>
        <fullName evidence="6">LuxR family transcriptional regulator</fullName>
    </submittedName>
</protein>
<evidence type="ECO:0000256" key="1">
    <source>
        <dbReference type="ARBA" id="ARBA00022553"/>
    </source>
</evidence>
<keyword evidence="7" id="KW-1185">Reference proteome</keyword>
<name>X7EE61_9RHOB</name>
<dbReference type="Gene3D" id="1.10.10.10">
    <property type="entry name" value="Winged helix-like DNA-binding domain superfamily/Winged helix DNA-binding domain"/>
    <property type="match status" value="1"/>
</dbReference>
<dbReference type="PANTHER" id="PTHR45566">
    <property type="entry name" value="HTH-TYPE TRANSCRIPTIONAL REGULATOR YHJB-RELATED"/>
    <property type="match status" value="1"/>
</dbReference>
<dbReference type="PROSITE" id="PS50110">
    <property type="entry name" value="RESPONSE_REGULATORY"/>
    <property type="match status" value="1"/>
</dbReference>
<dbReference type="InterPro" id="IPR036388">
    <property type="entry name" value="WH-like_DNA-bd_sf"/>
</dbReference>
<dbReference type="OrthoDB" id="9814495at2"/>
<evidence type="ECO:0000256" key="2">
    <source>
        <dbReference type="ARBA" id="ARBA00023125"/>
    </source>
</evidence>
<dbReference type="Gene3D" id="3.40.50.2300">
    <property type="match status" value="1"/>
</dbReference>
<accession>X7EE61</accession>
<feature type="domain" description="HTH luxR-type" evidence="4">
    <location>
        <begin position="158"/>
        <end position="223"/>
    </location>
</feature>
<dbReference type="SUPFAM" id="SSF52172">
    <property type="entry name" value="CheY-like"/>
    <property type="match status" value="1"/>
</dbReference>
<dbReference type="CDD" id="cd06170">
    <property type="entry name" value="LuxR_C_like"/>
    <property type="match status" value="1"/>
</dbReference>
<keyword evidence="2" id="KW-0238">DNA-binding</keyword>
<dbReference type="eggNOG" id="COG2197">
    <property type="taxonomic scope" value="Bacteria"/>
</dbReference>
<dbReference type="InterPro" id="IPR051015">
    <property type="entry name" value="EvgA-like"/>
</dbReference>
<dbReference type="SUPFAM" id="SSF46894">
    <property type="entry name" value="C-terminal effector domain of the bipartite response regulators"/>
    <property type="match status" value="1"/>
</dbReference>
<dbReference type="InterPro" id="IPR016032">
    <property type="entry name" value="Sig_transdc_resp-reg_C-effctor"/>
</dbReference>
<dbReference type="GO" id="GO:0000160">
    <property type="term" value="P:phosphorelay signal transduction system"/>
    <property type="evidence" value="ECO:0007669"/>
    <property type="project" value="InterPro"/>
</dbReference>
<evidence type="ECO:0000259" key="5">
    <source>
        <dbReference type="PROSITE" id="PS50110"/>
    </source>
</evidence>